<keyword evidence="3" id="KW-1185">Reference proteome</keyword>
<accession>A0AAE0XXY4</accession>
<proteinExistence type="predicted"/>
<name>A0AAE0XXY4_9GAST</name>
<evidence type="ECO:0000256" key="1">
    <source>
        <dbReference type="SAM" id="SignalP"/>
    </source>
</evidence>
<feature type="signal peptide" evidence="1">
    <location>
        <begin position="1"/>
        <end position="22"/>
    </location>
</feature>
<comment type="caution">
    <text evidence="2">The sequence shown here is derived from an EMBL/GenBank/DDBJ whole genome shotgun (WGS) entry which is preliminary data.</text>
</comment>
<keyword evidence="1" id="KW-0732">Signal</keyword>
<dbReference type="EMBL" id="JAWDGP010007329">
    <property type="protein sequence ID" value="KAK3725626.1"/>
    <property type="molecule type" value="Genomic_DNA"/>
</dbReference>
<sequence length="92" mass="10084">MSSRKTCLKALVFRLSLMGCSSAVAVKVTFEHLEISSLQHQRPDDVAISRSGIIVIIAVSGCYDTVMFSPVTDRYLSPLLSFTGPINSEAYR</sequence>
<reference evidence="2" key="1">
    <citation type="journal article" date="2023" name="G3 (Bethesda)">
        <title>A reference genome for the long-term kleptoplast-retaining sea slug Elysia crispata morphotype clarki.</title>
        <authorList>
            <person name="Eastman K.E."/>
            <person name="Pendleton A.L."/>
            <person name="Shaikh M.A."/>
            <person name="Suttiyut T."/>
            <person name="Ogas R."/>
            <person name="Tomko P."/>
            <person name="Gavelis G."/>
            <person name="Widhalm J.R."/>
            <person name="Wisecaver J.H."/>
        </authorList>
    </citation>
    <scope>NUCLEOTIDE SEQUENCE</scope>
    <source>
        <strain evidence="2">ECLA1</strain>
    </source>
</reference>
<feature type="chain" id="PRO_5042259376" evidence="1">
    <location>
        <begin position="23"/>
        <end position="92"/>
    </location>
</feature>
<protein>
    <submittedName>
        <fullName evidence="2">Uncharacterized protein</fullName>
    </submittedName>
</protein>
<dbReference type="AlphaFoldDB" id="A0AAE0XXY4"/>
<evidence type="ECO:0000313" key="2">
    <source>
        <dbReference type="EMBL" id="KAK3725626.1"/>
    </source>
</evidence>
<dbReference type="Proteomes" id="UP001283361">
    <property type="component" value="Unassembled WGS sequence"/>
</dbReference>
<gene>
    <name evidence="2" type="ORF">RRG08_043043</name>
</gene>
<organism evidence="2 3">
    <name type="scientific">Elysia crispata</name>
    <name type="common">lettuce slug</name>
    <dbReference type="NCBI Taxonomy" id="231223"/>
    <lineage>
        <taxon>Eukaryota</taxon>
        <taxon>Metazoa</taxon>
        <taxon>Spiralia</taxon>
        <taxon>Lophotrochozoa</taxon>
        <taxon>Mollusca</taxon>
        <taxon>Gastropoda</taxon>
        <taxon>Heterobranchia</taxon>
        <taxon>Euthyneura</taxon>
        <taxon>Panpulmonata</taxon>
        <taxon>Sacoglossa</taxon>
        <taxon>Placobranchoidea</taxon>
        <taxon>Plakobranchidae</taxon>
        <taxon>Elysia</taxon>
    </lineage>
</organism>
<evidence type="ECO:0000313" key="3">
    <source>
        <dbReference type="Proteomes" id="UP001283361"/>
    </source>
</evidence>